<feature type="region of interest" description="Disordered" evidence="2">
    <location>
        <begin position="508"/>
        <end position="532"/>
    </location>
</feature>
<accession>A0A835LBN2</accession>
<keyword evidence="1" id="KW-0479">Metal-binding</keyword>
<comment type="caution">
    <text evidence="4">The sequence shown here is derived from an EMBL/GenBank/DDBJ whole genome shotgun (WGS) entry which is preliminary data.</text>
</comment>
<dbReference type="AlphaFoldDB" id="A0A835LBN2"/>
<dbReference type="SUPFAM" id="SSF50621">
    <property type="entry name" value="Alanine racemase C-terminal domain-like"/>
    <property type="match status" value="1"/>
</dbReference>
<keyword evidence="1" id="KW-0862">Zinc</keyword>
<dbReference type="Pfam" id="PF00098">
    <property type="entry name" value="zf-CCHC"/>
    <property type="match status" value="1"/>
</dbReference>
<dbReference type="InterPro" id="IPR009006">
    <property type="entry name" value="Ala_racemase/Decarboxylase_C"/>
</dbReference>
<gene>
    <name evidence="4" type="ORF">IFM89_024749</name>
</gene>
<dbReference type="GO" id="GO:0003676">
    <property type="term" value="F:nucleic acid binding"/>
    <property type="evidence" value="ECO:0007669"/>
    <property type="project" value="InterPro"/>
</dbReference>
<dbReference type="PROSITE" id="PS50158">
    <property type="entry name" value="ZF_CCHC"/>
    <property type="match status" value="1"/>
</dbReference>
<dbReference type="Gene3D" id="2.40.37.10">
    <property type="entry name" value="Lyase, Ornithine Decarboxylase, Chain A, domain 1"/>
    <property type="match status" value="1"/>
</dbReference>
<evidence type="ECO:0000313" key="5">
    <source>
        <dbReference type="Proteomes" id="UP000631114"/>
    </source>
</evidence>
<reference evidence="4 5" key="1">
    <citation type="submission" date="2020-10" db="EMBL/GenBank/DDBJ databases">
        <title>The Coptis chinensis genome and diversification of protoberbering-type alkaloids.</title>
        <authorList>
            <person name="Wang B."/>
            <person name="Shu S."/>
            <person name="Song C."/>
            <person name="Liu Y."/>
        </authorList>
    </citation>
    <scope>NUCLEOTIDE SEQUENCE [LARGE SCALE GENOMIC DNA]</scope>
    <source>
        <strain evidence="4">HL-2020</strain>
        <tissue evidence="4">Leaf</tissue>
    </source>
</reference>
<keyword evidence="1" id="KW-0863">Zinc-finger</keyword>
<dbReference type="GO" id="GO:0003824">
    <property type="term" value="F:catalytic activity"/>
    <property type="evidence" value="ECO:0007669"/>
    <property type="project" value="InterPro"/>
</dbReference>
<evidence type="ECO:0000256" key="2">
    <source>
        <dbReference type="SAM" id="MobiDB-lite"/>
    </source>
</evidence>
<keyword evidence="5" id="KW-1185">Reference proteome</keyword>
<dbReference type="SUPFAM" id="SSF57756">
    <property type="entry name" value="Retrovirus zinc finger-like domains"/>
    <property type="match status" value="1"/>
</dbReference>
<proteinExistence type="predicted"/>
<dbReference type="Gene3D" id="3.20.20.140">
    <property type="entry name" value="Metal-dependent hydrolases"/>
    <property type="match status" value="1"/>
</dbReference>
<evidence type="ECO:0000259" key="3">
    <source>
        <dbReference type="PROSITE" id="PS50158"/>
    </source>
</evidence>
<dbReference type="EMBL" id="JADFTS010000009">
    <property type="protein sequence ID" value="KAF9589478.1"/>
    <property type="molecule type" value="Genomic_DNA"/>
</dbReference>
<dbReference type="InterPro" id="IPR001878">
    <property type="entry name" value="Znf_CCHC"/>
</dbReference>
<feature type="domain" description="CCHC-type" evidence="3">
    <location>
        <begin position="536"/>
        <end position="551"/>
    </location>
</feature>
<feature type="region of interest" description="Disordered" evidence="2">
    <location>
        <begin position="446"/>
        <end position="466"/>
    </location>
</feature>
<dbReference type="Gene3D" id="4.10.60.10">
    <property type="entry name" value="Zinc finger, CCHC-type"/>
    <property type="match status" value="1"/>
</dbReference>
<dbReference type="Proteomes" id="UP000631114">
    <property type="component" value="Unassembled WGS sequence"/>
</dbReference>
<feature type="compositionally biased region" description="Polar residues" evidence="2">
    <location>
        <begin position="446"/>
        <end position="459"/>
    </location>
</feature>
<organism evidence="4 5">
    <name type="scientific">Coptis chinensis</name>
    <dbReference type="NCBI Taxonomy" id="261450"/>
    <lineage>
        <taxon>Eukaryota</taxon>
        <taxon>Viridiplantae</taxon>
        <taxon>Streptophyta</taxon>
        <taxon>Embryophyta</taxon>
        <taxon>Tracheophyta</taxon>
        <taxon>Spermatophyta</taxon>
        <taxon>Magnoliopsida</taxon>
        <taxon>Ranunculales</taxon>
        <taxon>Ranunculaceae</taxon>
        <taxon>Coptidoideae</taxon>
        <taxon>Coptis</taxon>
    </lineage>
</organism>
<name>A0A835LBN2_9MAGN</name>
<protein>
    <recommendedName>
        <fullName evidence="3">CCHC-type domain-containing protein</fullName>
    </recommendedName>
</protein>
<feature type="compositionally biased region" description="Low complexity" evidence="2">
    <location>
        <begin position="508"/>
        <end position="524"/>
    </location>
</feature>
<dbReference type="OrthoDB" id="5034579at2759"/>
<evidence type="ECO:0000256" key="1">
    <source>
        <dbReference type="PROSITE-ProRule" id="PRU00047"/>
    </source>
</evidence>
<dbReference type="GO" id="GO:0008270">
    <property type="term" value="F:zinc ion binding"/>
    <property type="evidence" value="ECO:0007669"/>
    <property type="project" value="UniProtKB-KW"/>
</dbReference>
<sequence length="571" mass="64346">MSRVRTYESTVFGPTCDALDTLLTGFQLRNSVSDRLVFPNMGAYTAKTLYRGMKQYKNGYEKSFRSIPPDILMVLSVEESRSPEYKSLVCRLPKRVRGDLWMMAHIVWDWIACLIATNITHPIGRSSQRSRINRYFTFRVNNLRISWILAIGFHKIGEKRERDMSHVFDFESFMYRVKNQRSQRQASRLTSVLRGAKGSMLMLLWVKYSNVSTLQEVVGPPAMPTIRQGGTTTKAQLLFEAASNGNLWRLKNLAAELDVEKRIAATVASIKNSKGESTLHLGAAEGNGDICNWGFVMAAVDWPEELNQFKPGDEEAKNVVIDFFGLAGRLSQLFNPNIPKSISKRILHSAFGVKREACLSCFFTKVRIMTLRRIVVPEVPSPDEVEVYLVLQDCLRLRENYVFREEVAPWDKEVITDPSTPKPGPNSFSYSSEAKTNYNYYNVKHSIQNSSPDSGQNILKSDPRVGDESGQTILVAQGPQKELAFKDIYDVSDAIKYALKAEEFIRSSPSTTASATSTLVASSSKPPPTKVGPVTCYECKEIGHVRSECPKRKRVGLTQDEENFTPSERSH</sequence>
<feature type="region of interest" description="Disordered" evidence="2">
    <location>
        <begin position="552"/>
        <end position="571"/>
    </location>
</feature>
<dbReference type="InterPro" id="IPR036875">
    <property type="entry name" value="Znf_CCHC_sf"/>
</dbReference>
<dbReference type="SMART" id="SM00343">
    <property type="entry name" value="ZnF_C2HC"/>
    <property type="match status" value="1"/>
</dbReference>
<evidence type="ECO:0000313" key="4">
    <source>
        <dbReference type="EMBL" id="KAF9589478.1"/>
    </source>
</evidence>